<dbReference type="Proteomes" id="UP000260644">
    <property type="component" value="Unassembled WGS sequence"/>
</dbReference>
<keyword evidence="2" id="KW-1185">Reference proteome</keyword>
<proteinExistence type="predicted"/>
<evidence type="ECO:0000313" key="1">
    <source>
        <dbReference type="EMBL" id="RFS20131.1"/>
    </source>
</evidence>
<evidence type="ECO:0008006" key="3">
    <source>
        <dbReference type="Google" id="ProtNLM"/>
    </source>
</evidence>
<dbReference type="EMBL" id="QPMM01000011">
    <property type="protein sequence ID" value="RFS20131.1"/>
    <property type="molecule type" value="Genomic_DNA"/>
</dbReference>
<dbReference type="RefSeq" id="WP_116977693.1">
    <property type="nucleotide sequence ID" value="NZ_QPMM01000011.1"/>
</dbReference>
<reference evidence="1 2" key="1">
    <citation type="submission" date="2018-07" db="EMBL/GenBank/DDBJ databases">
        <title>Chitinophaga K2CV101002-2 sp. nov., isolated from a monsoon evergreen broad-leaved forest soil.</title>
        <authorList>
            <person name="Lv Y."/>
        </authorList>
    </citation>
    <scope>NUCLEOTIDE SEQUENCE [LARGE SCALE GENOMIC DNA]</scope>
    <source>
        <strain evidence="1 2">GDMCC 1.1288</strain>
    </source>
</reference>
<protein>
    <recommendedName>
        <fullName evidence="3">DUF1963 domain-containing protein</fullName>
    </recommendedName>
</protein>
<organism evidence="1 2">
    <name type="scientific">Chitinophaga silvatica</name>
    <dbReference type="NCBI Taxonomy" id="2282649"/>
    <lineage>
        <taxon>Bacteria</taxon>
        <taxon>Pseudomonadati</taxon>
        <taxon>Bacteroidota</taxon>
        <taxon>Chitinophagia</taxon>
        <taxon>Chitinophagales</taxon>
        <taxon>Chitinophagaceae</taxon>
        <taxon>Chitinophaga</taxon>
    </lineage>
</organism>
<evidence type="ECO:0000313" key="2">
    <source>
        <dbReference type="Proteomes" id="UP000260644"/>
    </source>
</evidence>
<gene>
    <name evidence="1" type="ORF">DVR12_20665</name>
</gene>
<accession>A0A3E1Y5X8</accession>
<name>A0A3E1Y5X8_9BACT</name>
<dbReference type="OrthoDB" id="1150828at2"/>
<dbReference type="AlphaFoldDB" id="A0A3E1Y5X8"/>
<comment type="caution">
    <text evidence="1">The sequence shown here is derived from an EMBL/GenBank/DDBJ whole genome shotgun (WGS) entry which is preliminary data.</text>
</comment>
<sequence length="187" mass="22303">MTAVKLFPTIEEVFVDNYEKNNQHFLPIASIDLSIIDKSLSGNIHLVYFNNDPYCDESIKHCNEFCDEDKVTFDMIDNKYRLKADYCYFSTNEDWIKYLEEGRKSYEENRKVYHQKNNLKINEVIKNLGEQPEWQQGDEWPTNLQGEKMIFICQVWSHDFIQDSCAEEIFLFYDKSNNLAVQIHQID</sequence>